<evidence type="ECO:0000313" key="2">
    <source>
        <dbReference type="EMBL" id="NYZ62253.1"/>
    </source>
</evidence>
<feature type="chain" id="PRO_5030646424" evidence="1">
    <location>
        <begin position="26"/>
        <end position="529"/>
    </location>
</feature>
<dbReference type="AlphaFoldDB" id="A0A7Z0QRM0"/>
<accession>A0A7Z0QRM0</accession>
<dbReference type="EMBL" id="JACCJZ010000013">
    <property type="protein sequence ID" value="NYZ62253.1"/>
    <property type="molecule type" value="Genomic_DNA"/>
</dbReference>
<proteinExistence type="predicted"/>
<organism evidence="2 3">
    <name type="scientific">Luteimonas deserti</name>
    <dbReference type="NCBI Taxonomy" id="2752306"/>
    <lineage>
        <taxon>Bacteria</taxon>
        <taxon>Pseudomonadati</taxon>
        <taxon>Pseudomonadota</taxon>
        <taxon>Gammaproteobacteria</taxon>
        <taxon>Lysobacterales</taxon>
        <taxon>Lysobacteraceae</taxon>
        <taxon>Luteimonas</taxon>
    </lineage>
</organism>
<sequence length="529" mass="54294">MTKFNKTLLAAAVAAAVALPGIASAASLGYESGKQITFAKDLIVNDGTTINTPSELTLRATSDDATRIATVAGDAVTVKVTLTNGARFDSTADASSFVSNFAVGAQLGGAPGATLAGRLVGTPYYSANGQELNFTFTAPGNGTVGTAPDFALRLNSMQVTSLVQGLFTGNFIGAEITAQNAAGQQILAAGTTIARSVWGLNITSEESTNLASRIDVAGGSNYGRKTRFSPTGTVGGAEGVANTLWSPGSIIIDVTETQTTGNAGLAYVNNFSAVAAQPEYNVVATAVMSITVNGSNLNAFRNNNAFLNSASTCDAAGSLNGTVNAAGDTIAFTAPASNALFSSVTNAPPGPSTVYVCLRANGANEMMAQALTATVNVDYQLSTQRRNPPATTVNLSPLEINGNTLVFQNVNPGANSRAQSFLRITNNTADVCPITIDAKDDAGRLSGEVTFNLPAHASQHFNSDELENGSPKGTGSFGDGTGRWYVRVTAECNAIKASALNRNTDTGVVTNLTPEKGLGTEWLTPSTRL</sequence>
<dbReference type="Proteomes" id="UP000589896">
    <property type="component" value="Unassembled WGS sequence"/>
</dbReference>
<keyword evidence="3" id="KW-1185">Reference proteome</keyword>
<feature type="signal peptide" evidence="1">
    <location>
        <begin position="1"/>
        <end position="25"/>
    </location>
</feature>
<name>A0A7Z0QRM0_9GAMM</name>
<gene>
    <name evidence="2" type="ORF">H0E82_05695</name>
</gene>
<reference evidence="2 3" key="1">
    <citation type="submission" date="2020-07" db="EMBL/GenBank/DDBJ databases">
        <title>isolation of Luteimonas sp. SJ-16.</title>
        <authorList>
            <person name="Huang X.-X."/>
            <person name="Xu L."/>
            <person name="Sun J.-Q."/>
        </authorList>
    </citation>
    <scope>NUCLEOTIDE SEQUENCE [LARGE SCALE GENOMIC DNA]</scope>
    <source>
        <strain evidence="2 3">SJ-16</strain>
    </source>
</reference>
<protein>
    <submittedName>
        <fullName evidence="2">Uncharacterized protein</fullName>
    </submittedName>
</protein>
<dbReference type="RefSeq" id="WP_180544481.1">
    <property type="nucleotide sequence ID" value="NZ_JACCJZ010000013.1"/>
</dbReference>
<evidence type="ECO:0000313" key="3">
    <source>
        <dbReference type="Proteomes" id="UP000589896"/>
    </source>
</evidence>
<comment type="caution">
    <text evidence="2">The sequence shown here is derived from an EMBL/GenBank/DDBJ whole genome shotgun (WGS) entry which is preliminary data.</text>
</comment>
<keyword evidence="1" id="KW-0732">Signal</keyword>
<evidence type="ECO:0000256" key="1">
    <source>
        <dbReference type="SAM" id="SignalP"/>
    </source>
</evidence>